<dbReference type="Proteomes" id="UP000272025">
    <property type="component" value="Unassembled WGS sequence"/>
</dbReference>
<protein>
    <submittedName>
        <fullName evidence="1">Uncharacterized protein</fullName>
    </submittedName>
</protein>
<reference evidence="1 2" key="1">
    <citation type="journal article" date="2018" name="Mol. Ecol.">
        <title>The obligate alkalophilic soda-lake fungus Sodiomyces alkalinus has shifted to a protein diet.</title>
        <authorList>
            <person name="Grum-Grzhimaylo A.A."/>
            <person name="Falkoski D.L."/>
            <person name="van den Heuvel J."/>
            <person name="Valero-Jimenez C.A."/>
            <person name="Min B."/>
            <person name="Choi I.G."/>
            <person name="Lipzen A."/>
            <person name="Daum C.G."/>
            <person name="Aanen D.K."/>
            <person name="Tsang A."/>
            <person name="Henrissat B."/>
            <person name="Bilanenko E.N."/>
            <person name="de Vries R.P."/>
            <person name="van Kan J.A.L."/>
            <person name="Grigoriev I.V."/>
            <person name="Debets A.J.M."/>
        </authorList>
    </citation>
    <scope>NUCLEOTIDE SEQUENCE [LARGE SCALE GENOMIC DNA]</scope>
    <source>
        <strain evidence="1 2">F11</strain>
    </source>
</reference>
<dbReference type="RefSeq" id="XP_028469537.1">
    <property type="nucleotide sequence ID" value="XM_028606678.1"/>
</dbReference>
<name>A0A3N2Q4P3_SODAK</name>
<evidence type="ECO:0000313" key="2">
    <source>
        <dbReference type="Proteomes" id="UP000272025"/>
    </source>
</evidence>
<dbReference type="EMBL" id="ML119052">
    <property type="protein sequence ID" value="ROT41731.1"/>
    <property type="molecule type" value="Genomic_DNA"/>
</dbReference>
<gene>
    <name evidence="1" type="ORF">SODALDRAFT_127932</name>
</gene>
<keyword evidence="2" id="KW-1185">Reference proteome</keyword>
<dbReference type="AlphaFoldDB" id="A0A3N2Q4P3"/>
<organism evidence="1 2">
    <name type="scientific">Sodiomyces alkalinus (strain CBS 110278 / VKM F-3762 / F11)</name>
    <name type="common">Alkaliphilic filamentous fungus</name>
    <dbReference type="NCBI Taxonomy" id="1314773"/>
    <lineage>
        <taxon>Eukaryota</taxon>
        <taxon>Fungi</taxon>
        <taxon>Dikarya</taxon>
        <taxon>Ascomycota</taxon>
        <taxon>Pezizomycotina</taxon>
        <taxon>Sordariomycetes</taxon>
        <taxon>Hypocreomycetidae</taxon>
        <taxon>Glomerellales</taxon>
        <taxon>Plectosphaerellaceae</taxon>
        <taxon>Sodiomyces</taxon>
    </lineage>
</organism>
<accession>A0A3N2Q4P3</accession>
<proteinExistence type="predicted"/>
<dbReference type="GeneID" id="39575156"/>
<sequence>MSFSNRSDILCGAAVMFVTTFRPGQGSIVGNQAMVELDDGGIRRGNLPVDAETCSAGGGGGGRQKLRQSA</sequence>
<evidence type="ECO:0000313" key="1">
    <source>
        <dbReference type="EMBL" id="ROT41731.1"/>
    </source>
</evidence>